<dbReference type="GO" id="GO:0007234">
    <property type="term" value="P:osmosensory signaling via phosphorelay pathway"/>
    <property type="evidence" value="ECO:0007669"/>
    <property type="project" value="TreeGrafter"/>
</dbReference>
<evidence type="ECO:0000256" key="5">
    <source>
        <dbReference type="ARBA" id="ARBA00022777"/>
    </source>
</evidence>
<dbReference type="EMBL" id="JPJI01000004">
    <property type="protein sequence ID" value="KEZ94624.1"/>
    <property type="molecule type" value="Genomic_DNA"/>
</dbReference>
<dbReference type="EMBL" id="BBNT01000010">
    <property type="protein sequence ID" value="GAL76378.1"/>
    <property type="molecule type" value="Genomic_DNA"/>
</dbReference>
<dbReference type="GO" id="GO:0000155">
    <property type="term" value="F:phosphorelay sensor kinase activity"/>
    <property type="evidence" value="ECO:0007669"/>
    <property type="project" value="InterPro"/>
</dbReference>
<sequence>MNAIAHKNENQRLKALKEYGISKEREKVFDDLTELVCRLTSIPRSLISIVDKEEVWFKSQRGLELNSSTRELSFCSHAINSEEDIYLIEDARKLEEFKDHPFVNAPDPLIFYAGVKLESEQGLPLGTLCVLDNKPHKLTEEERASLLMVADLAKRQLELHKKNTELLKQTAILEENNEMLKSFAHTVSHDMKMPLANMVLTTDIVAKKYGSNIDEAGKNYLNYIKDAAFGLSDYVTQILAHYESESLLVEEKETFDAYTLLEHIHEILAIPDDIDYILPEDNIELQINKSALEQILINLIGNALKYNDKKTIEVKTDIIDKEEYYIIKVSDNGIGIADDKKDEIFKMFQTLNQPDRNGKRGNGIGLSTVQKLVKKLNGMITVNSELGLGTEFVITLSK</sequence>
<evidence type="ECO:0000313" key="12">
    <source>
        <dbReference type="Proteomes" id="UP000239997"/>
    </source>
</evidence>
<dbReference type="PANTHER" id="PTHR42878">
    <property type="entry name" value="TWO-COMPONENT HISTIDINE KINASE"/>
    <property type="match status" value="1"/>
</dbReference>
<keyword evidence="5 8" id="KW-0418">Kinase</keyword>
<evidence type="ECO:0000256" key="1">
    <source>
        <dbReference type="ARBA" id="ARBA00000085"/>
    </source>
</evidence>
<evidence type="ECO:0000259" key="6">
    <source>
        <dbReference type="PROSITE" id="PS50109"/>
    </source>
</evidence>
<dbReference type="InterPro" id="IPR004358">
    <property type="entry name" value="Sig_transdc_His_kin-like_C"/>
</dbReference>
<evidence type="ECO:0000313" key="7">
    <source>
        <dbReference type="EMBL" id="GAL76378.1"/>
    </source>
</evidence>
<dbReference type="Proteomes" id="UP000029647">
    <property type="component" value="Unassembled WGS sequence"/>
</dbReference>
<dbReference type="Gene3D" id="3.30.565.10">
    <property type="entry name" value="Histidine kinase-like ATPase, C-terminal domain"/>
    <property type="match status" value="1"/>
</dbReference>
<dbReference type="Gene3D" id="3.30.450.40">
    <property type="match status" value="1"/>
</dbReference>
<reference evidence="7 11" key="1">
    <citation type="journal article" date="2014" name="Genome Announc.">
        <title>Draft Genome Sequences of Marine Flavobacterium Nonlabens Strains NR17, NR24, NR27, NR32, NR33, and Ara13.</title>
        <authorList>
            <person name="Nakanishi M."/>
            <person name="Meirelles P."/>
            <person name="Suzuki R."/>
            <person name="Takatani N."/>
            <person name="Mino S."/>
            <person name="Suda W."/>
            <person name="Oshima K."/>
            <person name="Hattori M."/>
            <person name="Ohkuma M."/>
            <person name="Hosokawa M."/>
            <person name="Miyashita K."/>
            <person name="Thompson F.L."/>
            <person name="Niwa A."/>
            <person name="Sawabe T."/>
            <person name="Sawabe T."/>
        </authorList>
    </citation>
    <scope>NUCLEOTIDE SEQUENCE [LARGE SCALE GENOMIC DNA]</scope>
    <source>
        <strain evidence="7">JCM 19275</strain>
        <strain evidence="11">JCM19275</strain>
    </source>
</reference>
<dbReference type="RefSeq" id="WP_036579085.1">
    <property type="nucleotide sequence ID" value="NZ_CP138994.1"/>
</dbReference>
<dbReference type="InterPro" id="IPR003661">
    <property type="entry name" value="HisK_dim/P_dom"/>
</dbReference>
<evidence type="ECO:0000256" key="3">
    <source>
        <dbReference type="ARBA" id="ARBA00022553"/>
    </source>
</evidence>
<evidence type="ECO:0000256" key="4">
    <source>
        <dbReference type="ARBA" id="ARBA00022679"/>
    </source>
</evidence>
<dbReference type="InterPro" id="IPR050351">
    <property type="entry name" value="BphY/WalK/GraS-like"/>
</dbReference>
<feature type="domain" description="Histidine kinase" evidence="6">
    <location>
        <begin position="186"/>
        <end position="398"/>
    </location>
</feature>
<dbReference type="EC" id="2.7.13.3" evidence="2"/>
<dbReference type="InterPro" id="IPR036890">
    <property type="entry name" value="HATPase_C_sf"/>
</dbReference>
<dbReference type="Proteomes" id="UP000028531">
    <property type="component" value="Unassembled WGS sequence"/>
</dbReference>
<evidence type="ECO:0000313" key="9">
    <source>
        <dbReference type="EMBL" id="PRX12537.1"/>
    </source>
</evidence>
<proteinExistence type="predicted"/>
<keyword evidence="3" id="KW-0597">Phosphoprotein</keyword>
<dbReference type="CDD" id="cd00082">
    <property type="entry name" value="HisKA"/>
    <property type="match status" value="1"/>
</dbReference>
<dbReference type="Proteomes" id="UP000239997">
    <property type="component" value="Unassembled WGS sequence"/>
</dbReference>
<dbReference type="InterPro" id="IPR003018">
    <property type="entry name" value="GAF"/>
</dbReference>
<dbReference type="EMBL" id="PVNA01000006">
    <property type="protein sequence ID" value="PRX12537.1"/>
    <property type="molecule type" value="Genomic_DNA"/>
</dbReference>
<dbReference type="GO" id="GO:0000156">
    <property type="term" value="F:phosphorelay response regulator activity"/>
    <property type="evidence" value="ECO:0007669"/>
    <property type="project" value="TreeGrafter"/>
</dbReference>
<gene>
    <name evidence="8" type="ORF">IL45_00690</name>
    <name evidence="7" type="ORF">JCM19275_787</name>
    <name evidence="9" type="ORF">LY02_02602</name>
</gene>
<comment type="caution">
    <text evidence="8">The sequence shown here is derived from an EMBL/GenBank/DDBJ whole genome shotgun (WGS) entry which is preliminary data.</text>
</comment>
<accession>A0A084K090</accession>
<dbReference type="SMART" id="SM00387">
    <property type="entry name" value="HATPase_c"/>
    <property type="match status" value="1"/>
</dbReference>
<dbReference type="Gene3D" id="1.10.287.130">
    <property type="match status" value="1"/>
</dbReference>
<evidence type="ECO:0000313" key="11">
    <source>
        <dbReference type="Proteomes" id="UP000029647"/>
    </source>
</evidence>
<dbReference type="InterPro" id="IPR029016">
    <property type="entry name" value="GAF-like_dom_sf"/>
</dbReference>
<dbReference type="InterPro" id="IPR005467">
    <property type="entry name" value="His_kinase_dom"/>
</dbReference>
<keyword evidence="12" id="KW-1185">Reference proteome</keyword>
<dbReference type="SUPFAM" id="SSF47384">
    <property type="entry name" value="Homodimeric domain of signal transducing histidine kinase"/>
    <property type="match status" value="1"/>
</dbReference>
<evidence type="ECO:0000313" key="10">
    <source>
        <dbReference type="Proteomes" id="UP000028531"/>
    </source>
</evidence>
<dbReference type="SUPFAM" id="SSF55781">
    <property type="entry name" value="GAF domain-like"/>
    <property type="match status" value="1"/>
</dbReference>
<dbReference type="PANTHER" id="PTHR42878:SF15">
    <property type="entry name" value="BACTERIOPHYTOCHROME"/>
    <property type="match status" value="1"/>
</dbReference>
<reference evidence="8 10" key="2">
    <citation type="submission" date="2014-07" db="EMBL/GenBank/DDBJ databases">
        <title>Draft genome sequence of Nonlabens ulvanivorans, an ulvan degrading bacterium.</title>
        <authorList>
            <person name="Kopel M."/>
            <person name="Helbert W."/>
            <person name="Henrissat B."/>
            <person name="Doniger T."/>
            <person name="Banin E."/>
        </authorList>
    </citation>
    <scope>NUCLEOTIDE SEQUENCE [LARGE SCALE GENOMIC DNA]</scope>
    <source>
        <strain evidence="8 10">PLR</strain>
    </source>
</reference>
<dbReference type="InterPro" id="IPR003594">
    <property type="entry name" value="HATPase_dom"/>
</dbReference>
<dbReference type="PRINTS" id="PR00344">
    <property type="entry name" value="BCTRLSENSOR"/>
</dbReference>
<dbReference type="SMART" id="SM00065">
    <property type="entry name" value="GAF"/>
    <property type="match status" value="1"/>
</dbReference>
<evidence type="ECO:0000313" key="8">
    <source>
        <dbReference type="EMBL" id="KEZ94624.1"/>
    </source>
</evidence>
<reference evidence="9 12" key="3">
    <citation type="submission" date="2018-03" db="EMBL/GenBank/DDBJ databases">
        <title>Genomic Encyclopedia of Archaeal and Bacterial Type Strains, Phase II (KMG-II): from individual species to whole genera.</title>
        <authorList>
            <person name="Goeker M."/>
        </authorList>
    </citation>
    <scope>NUCLEOTIDE SEQUENCE [LARGE SCALE GENOMIC DNA]</scope>
    <source>
        <strain evidence="9 12">DSM 22727</strain>
    </source>
</reference>
<dbReference type="PROSITE" id="PS50109">
    <property type="entry name" value="HIS_KIN"/>
    <property type="match status" value="1"/>
</dbReference>
<organism evidence="8 10">
    <name type="scientific">Nonlabens ulvanivorans</name>
    <name type="common">Persicivirga ulvanivorans</name>
    <dbReference type="NCBI Taxonomy" id="906888"/>
    <lineage>
        <taxon>Bacteria</taxon>
        <taxon>Pseudomonadati</taxon>
        <taxon>Bacteroidota</taxon>
        <taxon>Flavobacteriia</taxon>
        <taxon>Flavobacteriales</taxon>
        <taxon>Flavobacteriaceae</taxon>
        <taxon>Nonlabens</taxon>
    </lineage>
</organism>
<protein>
    <recommendedName>
        <fullName evidence="2">histidine kinase</fullName>
        <ecNumber evidence="2">2.7.13.3</ecNumber>
    </recommendedName>
</protein>
<dbReference type="OrthoDB" id="9811889at2"/>
<dbReference type="CDD" id="cd00075">
    <property type="entry name" value="HATPase"/>
    <property type="match status" value="1"/>
</dbReference>
<name>A0A084K090_NONUL</name>
<evidence type="ECO:0000256" key="2">
    <source>
        <dbReference type="ARBA" id="ARBA00012438"/>
    </source>
</evidence>
<dbReference type="Pfam" id="PF01590">
    <property type="entry name" value="GAF"/>
    <property type="match status" value="1"/>
</dbReference>
<comment type="catalytic activity">
    <reaction evidence="1">
        <text>ATP + protein L-histidine = ADP + protein N-phospho-L-histidine.</text>
        <dbReference type="EC" id="2.7.13.3"/>
    </reaction>
</comment>
<dbReference type="Pfam" id="PF02518">
    <property type="entry name" value="HATPase_c"/>
    <property type="match status" value="1"/>
</dbReference>
<dbReference type="SUPFAM" id="SSF55874">
    <property type="entry name" value="ATPase domain of HSP90 chaperone/DNA topoisomerase II/histidine kinase"/>
    <property type="match status" value="1"/>
</dbReference>
<keyword evidence="4" id="KW-0808">Transferase</keyword>
<dbReference type="AlphaFoldDB" id="A0A084K090"/>
<dbReference type="InterPro" id="IPR036097">
    <property type="entry name" value="HisK_dim/P_sf"/>
</dbReference>
<dbReference type="GO" id="GO:0030295">
    <property type="term" value="F:protein kinase activator activity"/>
    <property type="evidence" value="ECO:0007669"/>
    <property type="project" value="TreeGrafter"/>
</dbReference>